<keyword evidence="3 5" id="KW-1005">Bacterial flagellum biogenesis</keyword>
<dbReference type="InterPro" id="IPR005648">
    <property type="entry name" value="FlgD"/>
</dbReference>
<protein>
    <recommendedName>
        <fullName evidence="2 5">Basal-body rod modification protein FlgD</fullName>
    </recommendedName>
</protein>
<reference evidence="7 8" key="1">
    <citation type="submission" date="2021-07" db="EMBL/GenBank/DDBJ databases">
        <authorList>
            <person name="So Y."/>
        </authorList>
    </citation>
    <scope>NUCLEOTIDE SEQUENCE [LARGE SCALE GENOMIC DNA]</scope>
    <source>
        <strain evidence="7 8">HJA6</strain>
    </source>
</reference>
<keyword evidence="7" id="KW-0969">Cilium</keyword>
<keyword evidence="7" id="KW-0966">Cell projection</keyword>
<proteinExistence type="inferred from homology"/>
<dbReference type="Proteomes" id="UP001196565">
    <property type="component" value="Unassembled WGS sequence"/>
</dbReference>
<name>A0ABS7A8E8_9PROT</name>
<dbReference type="EMBL" id="JAHYBZ010000004">
    <property type="protein sequence ID" value="MBW6398557.1"/>
    <property type="molecule type" value="Genomic_DNA"/>
</dbReference>
<comment type="function">
    <text evidence="4 5">Required for flagellar hook formation. May act as a scaffolding protein.</text>
</comment>
<dbReference type="InterPro" id="IPR025965">
    <property type="entry name" value="FlgD/Vpr_Ig-like"/>
</dbReference>
<dbReference type="Gene3D" id="2.30.30.910">
    <property type="match status" value="1"/>
</dbReference>
<feature type="domain" description="FlgD/Vpr Ig-like" evidence="6">
    <location>
        <begin position="99"/>
        <end position="172"/>
    </location>
</feature>
<evidence type="ECO:0000313" key="8">
    <source>
        <dbReference type="Proteomes" id="UP001196565"/>
    </source>
</evidence>
<accession>A0ABS7A8E8</accession>
<evidence type="ECO:0000313" key="7">
    <source>
        <dbReference type="EMBL" id="MBW6398557.1"/>
    </source>
</evidence>
<evidence type="ECO:0000256" key="5">
    <source>
        <dbReference type="RuleBase" id="RU362076"/>
    </source>
</evidence>
<evidence type="ECO:0000256" key="1">
    <source>
        <dbReference type="ARBA" id="ARBA00010577"/>
    </source>
</evidence>
<keyword evidence="7" id="KW-0282">Flagellum</keyword>
<keyword evidence="8" id="KW-1185">Reference proteome</keyword>
<gene>
    <name evidence="7" type="ORF">KPL78_11900</name>
</gene>
<comment type="caution">
    <text evidence="7">The sequence shown here is derived from an EMBL/GenBank/DDBJ whole genome shotgun (WGS) entry which is preliminary data.</text>
</comment>
<organism evidence="7 8">
    <name type="scientific">Roseomonas alba</name>
    <dbReference type="NCBI Taxonomy" id="2846776"/>
    <lineage>
        <taxon>Bacteria</taxon>
        <taxon>Pseudomonadati</taxon>
        <taxon>Pseudomonadota</taxon>
        <taxon>Alphaproteobacteria</taxon>
        <taxon>Acetobacterales</taxon>
        <taxon>Roseomonadaceae</taxon>
        <taxon>Roseomonas</taxon>
    </lineage>
</organism>
<sequence length="219" mass="22574">MSGTVSSTNNASAAAGTAATRLGADLNTFLTMLTTQLQNQDPTNPLDTNQMTNQLVQFASVEQQIAMNQNLGSLISLQQSSQLTAAAPLIGRRIEVTSDQVALQNGSAEVRLPAAGTARSAEIVVTNASGAVVRRQTVTLGGDATSWTWDGKNTAGATQPDGAYRIQVSGRDANGTAVAVSHTVRGTLTGAQRTDDGLTLSMGALSLGFDALRSIVPES</sequence>
<evidence type="ECO:0000259" key="6">
    <source>
        <dbReference type="Pfam" id="PF13860"/>
    </source>
</evidence>
<dbReference type="Pfam" id="PF13860">
    <property type="entry name" value="FlgD_ig"/>
    <property type="match status" value="1"/>
</dbReference>
<dbReference type="Gene3D" id="2.60.40.4070">
    <property type="match status" value="1"/>
</dbReference>
<evidence type="ECO:0000256" key="4">
    <source>
        <dbReference type="ARBA" id="ARBA00024746"/>
    </source>
</evidence>
<evidence type="ECO:0000256" key="3">
    <source>
        <dbReference type="ARBA" id="ARBA00022795"/>
    </source>
</evidence>
<comment type="similarity">
    <text evidence="1 5">Belongs to the FlgD family.</text>
</comment>
<dbReference type="Pfam" id="PF03963">
    <property type="entry name" value="FlgD"/>
    <property type="match status" value="1"/>
</dbReference>
<dbReference type="RefSeq" id="WP_219763180.1">
    <property type="nucleotide sequence ID" value="NZ_JAHYBZ010000004.1"/>
</dbReference>
<evidence type="ECO:0000256" key="2">
    <source>
        <dbReference type="ARBA" id="ARBA00016013"/>
    </source>
</evidence>